<proteinExistence type="predicted"/>
<feature type="region of interest" description="Disordered" evidence="1">
    <location>
        <begin position="48"/>
        <end position="73"/>
    </location>
</feature>
<dbReference type="EMBL" id="HBNR01042008">
    <property type="protein sequence ID" value="CAE4601370.1"/>
    <property type="molecule type" value="Transcribed_RNA"/>
</dbReference>
<feature type="region of interest" description="Disordered" evidence="1">
    <location>
        <begin position="643"/>
        <end position="723"/>
    </location>
</feature>
<organism evidence="2">
    <name type="scientific">Alexandrium monilatum</name>
    <dbReference type="NCBI Taxonomy" id="311494"/>
    <lineage>
        <taxon>Eukaryota</taxon>
        <taxon>Sar</taxon>
        <taxon>Alveolata</taxon>
        <taxon>Dinophyceae</taxon>
        <taxon>Gonyaulacales</taxon>
        <taxon>Pyrocystaceae</taxon>
        <taxon>Alexandrium</taxon>
    </lineage>
</organism>
<evidence type="ECO:0000313" key="2">
    <source>
        <dbReference type="EMBL" id="CAE4601370.1"/>
    </source>
</evidence>
<feature type="compositionally biased region" description="Low complexity" evidence="1">
    <location>
        <begin position="706"/>
        <end position="716"/>
    </location>
</feature>
<dbReference type="AlphaFoldDB" id="A0A7S4R324"/>
<feature type="compositionally biased region" description="Basic and acidic residues" evidence="1">
    <location>
        <begin position="48"/>
        <end position="63"/>
    </location>
</feature>
<name>A0A7S4R324_9DINO</name>
<reference evidence="2" key="1">
    <citation type="submission" date="2021-01" db="EMBL/GenBank/DDBJ databases">
        <authorList>
            <person name="Corre E."/>
            <person name="Pelletier E."/>
            <person name="Niang G."/>
            <person name="Scheremetjew M."/>
            <person name="Finn R."/>
            <person name="Kale V."/>
            <person name="Holt S."/>
            <person name="Cochrane G."/>
            <person name="Meng A."/>
            <person name="Brown T."/>
            <person name="Cohen L."/>
        </authorList>
    </citation>
    <scope>NUCLEOTIDE SEQUENCE</scope>
    <source>
        <strain evidence="2">CCMP3105</strain>
    </source>
</reference>
<sequence length="789" mass="86631">MKGEGEVGAIVLGLEEGNADLLLSDKGKLLQCMQGVLDAEIEVSVDAKADGDKPAVEGDKGEAAEEEKETGPPKMLTVASPNGQKECDGEYALVAEETVNGQPLWKQLEAKRWLYSGTDGTWLIGGPKQKEQGFACRTGFLHLRQAHEGKLPHLVEAMWRRVDGKQWREDGDIRVSVFTPPPDKLRPGLSVTVDGLQKRPLRRLNGAFGRLLEREGEGSSEATWRVRLAEGCEERLPATNLEPRMPASEYGEAWARPRGQQLAEQAVLSRTLGAALRLACEVLAPDSEGQIAKVPKVLAASCSQVRVPETASEAVSVVVGEVENDLQVACFWKYQEDDEPDEDLVPGAAATALYEGSRCGCHLKEVHAPTEQATVTWDYDGTESEVPLADVKPKLDKAGKERRQRRQWLRGAWVLVILGAARQRQLAALRVLASIEDSCPGLWTTDLNDAVAEVRRSPASQPGSSPSVGVEARPLAGGDAEPWLSQAYGDGRLTLSALRRVSNAANVGLEFLLPSGLFLVGTKPERSRALDYLRWLVAEGGSDAARGSSERALRGDVAVLRTVRGRSVWLEPTVLRGIERETKTLILLEHGEKEAAEGKSGKAADWDAQGPAEVHICGFDPGFRSRAVGQMEGLLQAMALNAEAEEDRGESQVKRRKVAPEDPTKASKLEKELQEERQRREDLEKKLREAEEERQKLEEEGKKLADAAAAAPPAAAQMRPSDPLSELRKLKFWPKDNRAWLSLQDTIWANHPQLAQGWIRVWSRSKDQEYYVRLTDGRTTLNYAEAKAS</sequence>
<accession>A0A7S4R324</accession>
<evidence type="ECO:0000256" key="1">
    <source>
        <dbReference type="SAM" id="MobiDB-lite"/>
    </source>
</evidence>
<protein>
    <submittedName>
        <fullName evidence="2">Uncharacterized protein</fullName>
    </submittedName>
</protein>
<gene>
    <name evidence="2" type="ORF">AMON00008_LOCUS29190</name>
</gene>
<feature type="compositionally biased region" description="Basic and acidic residues" evidence="1">
    <location>
        <begin position="649"/>
        <end position="705"/>
    </location>
</feature>